<accession>A0A183KHL6</accession>
<organism evidence="3">
    <name type="scientific">Schistosoma curassoni</name>
    <dbReference type="NCBI Taxonomy" id="6186"/>
    <lineage>
        <taxon>Eukaryota</taxon>
        <taxon>Metazoa</taxon>
        <taxon>Spiralia</taxon>
        <taxon>Lophotrochozoa</taxon>
        <taxon>Platyhelminthes</taxon>
        <taxon>Trematoda</taxon>
        <taxon>Digenea</taxon>
        <taxon>Strigeidida</taxon>
        <taxon>Schistosomatoidea</taxon>
        <taxon>Schistosomatidae</taxon>
        <taxon>Schistosoma</taxon>
    </lineage>
</organism>
<evidence type="ECO:0000313" key="1">
    <source>
        <dbReference type="EMBL" id="VDP56653.1"/>
    </source>
</evidence>
<evidence type="ECO:0000313" key="3">
    <source>
        <dbReference type="WBParaSite" id="SCUD_0001452001-mRNA-1"/>
    </source>
</evidence>
<dbReference type="AlphaFoldDB" id="A0A183KHL6"/>
<dbReference type="Proteomes" id="UP000279833">
    <property type="component" value="Unassembled WGS sequence"/>
</dbReference>
<reference evidence="3" key="1">
    <citation type="submission" date="2016-06" db="UniProtKB">
        <authorList>
            <consortium name="WormBaseParasite"/>
        </authorList>
    </citation>
    <scope>IDENTIFICATION</scope>
</reference>
<protein>
    <submittedName>
        <fullName evidence="3">LSDAT_euk domain-containing protein</fullName>
    </submittedName>
</protein>
<name>A0A183KHL6_9TREM</name>
<dbReference type="WBParaSite" id="SCUD_0001452001-mRNA-1">
    <property type="protein sequence ID" value="SCUD_0001452001-mRNA-1"/>
    <property type="gene ID" value="SCUD_0001452001"/>
</dbReference>
<dbReference type="EMBL" id="UZAK01036781">
    <property type="protein sequence ID" value="VDP56653.1"/>
    <property type="molecule type" value="Genomic_DNA"/>
</dbReference>
<gene>
    <name evidence="1" type="ORF">SCUD_LOCUS14517</name>
</gene>
<proteinExistence type="predicted"/>
<reference evidence="1 2" key="2">
    <citation type="submission" date="2018-11" db="EMBL/GenBank/DDBJ databases">
        <authorList>
            <consortium name="Pathogen Informatics"/>
        </authorList>
    </citation>
    <scope>NUCLEOTIDE SEQUENCE [LARGE SCALE GENOMIC DNA]</scope>
    <source>
        <strain evidence="1">Dakar</strain>
        <strain evidence="2">Dakar, Senegal</strain>
    </source>
</reference>
<sequence>MNLSCFGDATEVGKFISHLHTELENSCRTYEAVYNSLCESRTSSNINETVIHDPPSCPEMSNSETFPVVGSNPTVPETCTDSDVPSSQEEDLLLNAHKLIAVPAHKETGNKSCSILSPAVPNGPHHSTTGDSDESYYLDPLVPANVLDASIDDQKSNTILIDVDYPSDQLSTNEVFKESHDNVPEESNVDDLISSDVDPHYLITFSDFSVQCDNYVLNKVKLIVTWGYENPTLFRGGGRTRRILKSGYQLRIFKKREVLGMRRNIPIIIVLRLMVSLDVKWTFPIGRYLFHLSNVVFYFMVRCGLVDWYISRVCLKYNDSYLRGCDLCSGFNWLG</sequence>
<evidence type="ECO:0000313" key="2">
    <source>
        <dbReference type="Proteomes" id="UP000279833"/>
    </source>
</evidence>
<keyword evidence="2" id="KW-1185">Reference proteome</keyword>